<reference evidence="1" key="1">
    <citation type="journal article" date="2023" name="Mol. Phylogenet. Evol.">
        <title>Genome-scale phylogeny and comparative genomics of the fungal order Sordariales.</title>
        <authorList>
            <person name="Hensen N."/>
            <person name="Bonometti L."/>
            <person name="Westerberg I."/>
            <person name="Brannstrom I.O."/>
            <person name="Guillou S."/>
            <person name="Cros-Aarteil S."/>
            <person name="Calhoun S."/>
            <person name="Haridas S."/>
            <person name="Kuo A."/>
            <person name="Mondo S."/>
            <person name="Pangilinan J."/>
            <person name="Riley R."/>
            <person name="LaButti K."/>
            <person name="Andreopoulos B."/>
            <person name="Lipzen A."/>
            <person name="Chen C."/>
            <person name="Yan M."/>
            <person name="Daum C."/>
            <person name="Ng V."/>
            <person name="Clum A."/>
            <person name="Steindorff A."/>
            <person name="Ohm R.A."/>
            <person name="Martin F."/>
            <person name="Silar P."/>
            <person name="Natvig D.O."/>
            <person name="Lalanne C."/>
            <person name="Gautier V."/>
            <person name="Ament-Velasquez S.L."/>
            <person name="Kruys A."/>
            <person name="Hutchinson M.I."/>
            <person name="Powell A.J."/>
            <person name="Barry K."/>
            <person name="Miller A.N."/>
            <person name="Grigoriev I.V."/>
            <person name="Debuchy R."/>
            <person name="Gladieux P."/>
            <person name="Hiltunen Thoren M."/>
            <person name="Johannesson H."/>
        </authorList>
    </citation>
    <scope>NUCLEOTIDE SEQUENCE</scope>
    <source>
        <strain evidence="1">CBS 955.72</strain>
    </source>
</reference>
<dbReference type="EMBL" id="JAUIQD010000001">
    <property type="protein sequence ID" value="KAK3364002.1"/>
    <property type="molecule type" value="Genomic_DNA"/>
</dbReference>
<dbReference type="AlphaFoldDB" id="A0AAJ0HWI9"/>
<evidence type="ECO:0000313" key="2">
    <source>
        <dbReference type="Proteomes" id="UP001275084"/>
    </source>
</evidence>
<reference evidence="1" key="2">
    <citation type="submission" date="2023-06" db="EMBL/GenBank/DDBJ databases">
        <authorList>
            <consortium name="Lawrence Berkeley National Laboratory"/>
            <person name="Haridas S."/>
            <person name="Hensen N."/>
            <person name="Bonometti L."/>
            <person name="Westerberg I."/>
            <person name="Brannstrom I.O."/>
            <person name="Guillou S."/>
            <person name="Cros-Aarteil S."/>
            <person name="Calhoun S."/>
            <person name="Kuo A."/>
            <person name="Mondo S."/>
            <person name="Pangilinan J."/>
            <person name="Riley R."/>
            <person name="Labutti K."/>
            <person name="Andreopoulos B."/>
            <person name="Lipzen A."/>
            <person name="Chen C."/>
            <person name="Yanf M."/>
            <person name="Daum C."/>
            <person name="Ng V."/>
            <person name="Clum A."/>
            <person name="Steindorff A."/>
            <person name="Ohm R."/>
            <person name="Martin F."/>
            <person name="Silar P."/>
            <person name="Natvig D."/>
            <person name="Lalanne C."/>
            <person name="Gautier V."/>
            <person name="Ament-Velasquez S.L."/>
            <person name="Kruys A."/>
            <person name="Hutchinson M.I."/>
            <person name="Powell A.J."/>
            <person name="Barry K."/>
            <person name="Miller A.N."/>
            <person name="Grigoriev I.V."/>
            <person name="Debuchy R."/>
            <person name="Gladieux P."/>
            <person name="Thoren M.H."/>
            <person name="Johannesson H."/>
        </authorList>
    </citation>
    <scope>NUCLEOTIDE SEQUENCE</scope>
    <source>
        <strain evidence="1">CBS 955.72</strain>
    </source>
</reference>
<name>A0AAJ0HWI9_9PEZI</name>
<protein>
    <submittedName>
        <fullName evidence="1">Uncharacterized protein</fullName>
    </submittedName>
</protein>
<sequence length="138" mass="15380">MSGVEVVGIVAAVGQFVEQTVKVVQLVQAVRRKSRGAPAEIQQWIQEIETLKDIATEVQRTAALQTPQIERILRRCDGHSRSLCPFSTPSPTKRTPITARRRGRPLTVFRKRAALGRSSAIWREKSSLITHITTANLL</sequence>
<proteinExistence type="predicted"/>
<keyword evidence="2" id="KW-1185">Reference proteome</keyword>
<dbReference type="Proteomes" id="UP001275084">
    <property type="component" value="Unassembled WGS sequence"/>
</dbReference>
<gene>
    <name evidence="1" type="ORF">B0T25DRAFT_597681</name>
</gene>
<organism evidence="1 2">
    <name type="scientific">Lasiosphaeria hispida</name>
    <dbReference type="NCBI Taxonomy" id="260671"/>
    <lineage>
        <taxon>Eukaryota</taxon>
        <taxon>Fungi</taxon>
        <taxon>Dikarya</taxon>
        <taxon>Ascomycota</taxon>
        <taxon>Pezizomycotina</taxon>
        <taxon>Sordariomycetes</taxon>
        <taxon>Sordariomycetidae</taxon>
        <taxon>Sordariales</taxon>
        <taxon>Lasiosphaeriaceae</taxon>
        <taxon>Lasiosphaeria</taxon>
    </lineage>
</organism>
<accession>A0AAJ0HWI9</accession>
<comment type="caution">
    <text evidence="1">The sequence shown here is derived from an EMBL/GenBank/DDBJ whole genome shotgun (WGS) entry which is preliminary data.</text>
</comment>
<evidence type="ECO:0000313" key="1">
    <source>
        <dbReference type="EMBL" id="KAK3364002.1"/>
    </source>
</evidence>